<dbReference type="FunFam" id="3.30.1330.30:FF:000008">
    <property type="entry name" value="Protein pelota homolog"/>
    <property type="match status" value="1"/>
</dbReference>
<dbReference type="FunFam" id="3.30.420.60:FF:000004">
    <property type="entry name" value="Protein DOM34 homolog"/>
    <property type="match status" value="1"/>
</dbReference>
<keyword evidence="4 10" id="KW-0963">Cytoplasm</keyword>
<dbReference type="Pfam" id="PF03464">
    <property type="entry name" value="eRF1_2"/>
    <property type="match status" value="1"/>
</dbReference>
<dbReference type="SUPFAM" id="SSF159065">
    <property type="entry name" value="Dom34/Pelota N-terminal domain-like"/>
    <property type="match status" value="1"/>
</dbReference>
<keyword evidence="6 10" id="KW-0479">Metal-binding</keyword>
<dbReference type="InterPro" id="IPR042226">
    <property type="entry name" value="eFR1_2_sf"/>
</dbReference>
<dbReference type="GO" id="GO:0046872">
    <property type="term" value="F:metal ion binding"/>
    <property type="evidence" value="ECO:0007669"/>
    <property type="project" value="UniProtKB-KW"/>
</dbReference>
<evidence type="ECO:0000256" key="3">
    <source>
        <dbReference type="ARBA" id="ARBA00009504"/>
    </source>
</evidence>
<dbReference type="GO" id="GO:0070481">
    <property type="term" value="P:nuclear-transcribed mRNA catabolic process, non-stop decay"/>
    <property type="evidence" value="ECO:0007669"/>
    <property type="project" value="InterPro"/>
</dbReference>
<dbReference type="FunFam" id="2.30.30.870:FF:000002">
    <property type="entry name" value="Protein pelota homolog"/>
    <property type="match status" value="1"/>
</dbReference>
<dbReference type="GO" id="GO:0070651">
    <property type="term" value="P:nonfunctional rRNA decay"/>
    <property type="evidence" value="ECO:0007669"/>
    <property type="project" value="TreeGrafter"/>
</dbReference>
<dbReference type="InterPro" id="IPR004405">
    <property type="entry name" value="TF_pelota"/>
</dbReference>
<evidence type="ECO:0000259" key="11">
    <source>
        <dbReference type="SMART" id="SM01194"/>
    </source>
</evidence>
<dbReference type="GO" id="GO:0032790">
    <property type="term" value="P:ribosome disassembly"/>
    <property type="evidence" value="ECO:0007669"/>
    <property type="project" value="TreeGrafter"/>
</dbReference>
<dbReference type="NCBIfam" id="TIGR00111">
    <property type="entry name" value="pelota"/>
    <property type="match status" value="1"/>
</dbReference>
<proteinExistence type="inferred from homology"/>
<evidence type="ECO:0000256" key="7">
    <source>
        <dbReference type="ARBA" id="ARBA00022776"/>
    </source>
</evidence>
<feature type="domain" description="eRF1/Pelota-like N-terminal" evidence="11">
    <location>
        <begin position="1"/>
        <end position="136"/>
    </location>
</feature>
<dbReference type="GO" id="GO:0070966">
    <property type="term" value="P:nuclear-transcribed mRNA catabolic process, no-go decay"/>
    <property type="evidence" value="ECO:0007669"/>
    <property type="project" value="InterPro"/>
</dbReference>
<dbReference type="Pfam" id="PF03465">
    <property type="entry name" value="eRF1_3"/>
    <property type="match status" value="1"/>
</dbReference>
<dbReference type="Gene3D" id="2.30.30.870">
    <property type="entry name" value="Pelota, domain A"/>
    <property type="match status" value="1"/>
</dbReference>
<keyword evidence="5" id="KW-0132">Cell division</keyword>
<evidence type="ECO:0000256" key="5">
    <source>
        <dbReference type="ARBA" id="ARBA00022618"/>
    </source>
</evidence>
<dbReference type="PANTHER" id="PTHR10853">
    <property type="entry name" value="PELOTA"/>
    <property type="match status" value="1"/>
</dbReference>
<dbReference type="InterPro" id="IPR029064">
    <property type="entry name" value="Ribosomal_eL30-like_sf"/>
</dbReference>
<dbReference type="Pfam" id="PF26356">
    <property type="entry name" value="Pelota_N"/>
    <property type="match status" value="1"/>
</dbReference>
<evidence type="ECO:0000256" key="1">
    <source>
        <dbReference type="ARBA" id="ARBA00001968"/>
    </source>
</evidence>
<evidence type="ECO:0000313" key="13">
    <source>
        <dbReference type="Proteomes" id="UP000478008"/>
    </source>
</evidence>
<dbReference type="GO" id="GO:0051301">
    <property type="term" value="P:cell division"/>
    <property type="evidence" value="ECO:0007669"/>
    <property type="project" value="UniProtKB-KW"/>
</dbReference>
<comment type="cofactor">
    <cofactor evidence="1 10">
        <name>a divalent metal cation</name>
        <dbReference type="ChEBI" id="CHEBI:60240"/>
    </cofactor>
</comment>
<dbReference type="GO" id="GO:0006412">
    <property type="term" value="P:translation"/>
    <property type="evidence" value="ECO:0007669"/>
    <property type="project" value="UniProtKB-ARBA"/>
</dbReference>
<protein>
    <recommendedName>
        <fullName evidence="10">Protein DOM34 homolog</fullName>
    </recommendedName>
</protein>
<keyword evidence="9" id="KW-0131">Cell cycle</keyword>
<name>A0A3F2XW55_DEKBR</name>
<comment type="similarity">
    <text evidence="3 10">Belongs to the eukaryotic release factor 1 family. Pelota subfamily.</text>
</comment>
<reference evidence="12 13" key="1">
    <citation type="submission" date="2019-07" db="EMBL/GenBank/DDBJ databases">
        <authorList>
            <person name="Friedrich A."/>
            <person name="Schacherer J."/>
        </authorList>
    </citation>
    <scope>NUCLEOTIDE SEQUENCE [LARGE SCALE GENOMIC DNA]</scope>
</reference>
<dbReference type="GO" id="GO:0051321">
    <property type="term" value="P:meiotic cell cycle"/>
    <property type="evidence" value="ECO:0007669"/>
    <property type="project" value="UniProtKB-KW"/>
</dbReference>
<keyword evidence="13" id="KW-1185">Reference proteome</keyword>
<dbReference type="InterPro" id="IPR038069">
    <property type="entry name" value="Pelota/DOM34_N"/>
</dbReference>
<dbReference type="Gene3D" id="3.30.420.60">
    <property type="entry name" value="eRF1 domain 2"/>
    <property type="match status" value="1"/>
</dbReference>
<organism evidence="12 13">
    <name type="scientific">Dekkera bruxellensis</name>
    <name type="common">Brettanomyces custersii</name>
    <dbReference type="NCBI Taxonomy" id="5007"/>
    <lineage>
        <taxon>Eukaryota</taxon>
        <taxon>Fungi</taxon>
        <taxon>Dikarya</taxon>
        <taxon>Ascomycota</taxon>
        <taxon>Saccharomycotina</taxon>
        <taxon>Pichiomycetes</taxon>
        <taxon>Pichiales</taxon>
        <taxon>Pichiaceae</taxon>
        <taxon>Brettanomyces</taxon>
    </lineage>
</organism>
<accession>A0A3F2XW55</accession>
<dbReference type="AlphaFoldDB" id="A0A3F2XW55"/>
<dbReference type="Proteomes" id="UP000478008">
    <property type="component" value="Unassembled WGS sequence"/>
</dbReference>
<dbReference type="SMART" id="SM01194">
    <property type="entry name" value="eRF1_1"/>
    <property type="match status" value="1"/>
</dbReference>
<dbReference type="GO" id="GO:1990533">
    <property type="term" value="C:Dom34-Hbs1 complex"/>
    <property type="evidence" value="ECO:0007669"/>
    <property type="project" value="UniProtKB-ARBA"/>
</dbReference>
<keyword evidence="8" id="KW-0469">Meiosis</keyword>
<dbReference type="STRING" id="5007.A0A3F2XW55"/>
<dbReference type="PANTHER" id="PTHR10853:SF0">
    <property type="entry name" value="PROTEIN PELOTA HOMOLOG"/>
    <property type="match status" value="1"/>
</dbReference>
<sequence>MKLLSETIEKDKSGELALLPEDKDDLWAIYNLIAKGDLVKIKTFRNIKKGKGKESTGSGSGGVNVRKLLLLTLRVESIEYTPSDEVMRIKGRTTEQNEDVPQGSYHTAELGLGQKVRLEKDEWDEIALDTIRSACSIEAKAEVGAVVLEEGVAHVCLLTENMTVLRNKVQKSIPKKRRGDSSQHDNALRKFIETTAESTLRNLDTDRLKAVILVSPGTTAKLLYEKIIEIATKSHNKQLLHSRGKFIVAHSSTGYLQGLEEALKTPELQKKLSDTKFQRNIILFDEFSKLLNEDQGKAWYGEEEVEKAAAVPGAIKVLMITDSLFKNDDVSRRKHYIELVDKVKESGAEVAQFSSLHDTGEQLNQLTGIAVILNYPMPDLDEDDE</sequence>
<dbReference type="InterPro" id="IPR058547">
    <property type="entry name" value="Pelota_N"/>
</dbReference>
<dbReference type="OMA" id="DDLWHLK"/>
<evidence type="ECO:0000256" key="4">
    <source>
        <dbReference type="ARBA" id="ARBA00022490"/>
    </source>
</evidence>
<dbReference type="EMBL" id="CABFWN010000002">
    <property type="protein sequence ID" value="VUG17230.1"/>
    <property type="molecule type" value="Genomic_DNA"/>
</dbReference>
<dbReference type="Gene3D" id="3.30.1330.30">
    <property type="match status" value="1"/>
</dbReference>
<dbReference type="GO" id="GO:0071025">
    <property type="term" value="P:RNA surveillance"/>
    <property type="evidence" value="ECO:0007669"/>
    <property type="project" value="InterPro"/>
</dbReference>
<evidence type="ECO:0000256" key="2">
    <source>
        <dbReference type="ARBA" id="ARBA00004496"/>
    </source>
</evidence>
<comment type="function">
    <text evidence="10">Component of the Dom34-Hbs1 complex, a complex that recognizes stalled ribosomes and triggers the No-Go Decay (NGD) pathway (PubMed:20890290). In the Dom34-Hbs1 complex, dom34 recognizes ribosomes stalled at the 3' end of an mRNA and engages stalled ribosomes by destabilizing mRNA in the mRNA channel. Following ribosome-binding, the Dom34-Hbs1 complex promotes the disassembly of stalled ribosomes, followed by degradation of damaged mRNAs as part of the NGD pathway.</text>
</comment>
<dbReference type="SUPFAM" id="SSF55315">
    <property type="entry name" value="L30e-like"/>
    <property type="match status" value="1"/>
</dbReference>
<dbReference type="GO" id="GO:0005737">
    <property type="term" value="C:cytoplasm"/>
    <property type="evidence" value="ECO:0007669"/>
    <property type="project" value="UniProtKB-SubCell"/>
</dbReference>
<dbReference type="InterPro" id="IPR005141">
    <property type="entry name" value="eRF1_2"/>
</dbReference>
<dbReference type="InterPro" id="IPR005142">
    <property type="entry name" value="eRF1_3"/>
</dbReference>
<dbReference type="InterPro" id="IPR005140">
    <property type="entry name" value="eRF1_Pelota-like_N"/>
</dbReference>
<evidence type="ECO:0000256" key="9">
    <source>
        <dbReference type="ARBA" id="ARBA00023306"/>
    </source>
</evidence>
<gene>
    <name evidence="12" type="primary">DOM34</name>
    <name evidence="12" type="ORF">DEBR0S2_01750G</name>
</gene>
<evidence type="ECO:0000313" key="12">
    <source>
        <dbReference type="EMBL" id="VUG17230.1"/>
    </source>
</evidence>
<evidence type="ECO:0000256" key="6">
    <source>
        <dbReference type="ARBA" id="ARBA00022723"/>
    </source>
</evidence>
<comment type="subcellular location">
    <subcellularLocation>
        <location evidence="2 10">Cytoplasm</location>
    </subcellularLocation>
</comment>
<evidence type="ECO:0000256" key="8">
    <source>
        <dbReference type="ARBA" id="ARBA00023254"/>
    </source>
</evidence>
<dbReference type="SUPFAM" id="SSF53137">
    <property type="entry name" value="Translational machinery components"/>
    <property type="match status" value="1"/>
</dbReference>
<keyword evidence="7" id="KW-0498">Mitosis</keyword>
<evidence type="ECO:0000256" key="10">
    <source>
        <dbReference type="RuleBase" id="RU362019"/>
    </source>
</evidence>